<evidence type="ECO:0000259" key="7">
    <source>
        <dbReference type="PROSITE" id="PS50011"/>
    </source>
</evidence>
<dbReference type="InterPro" id="IPR000719">
    <property type="entry name" value="Prot_kinase_dom"/>
</dbReference>
<protein>
    <recommendedName>
        <fullName evidence="1">non-specific serine/threonine protein kinase</fullName>
        <ecNumber evidence="1">2.7.11.1</ecNumber>
    </recommendedName>
</protein>
<sequence>MEFARNGDIRHKIEAALHESRTTGIHHFIDENEIWKIFIQCLKGLNELHLRGICHRDIKSANLFVQEGDIVKLGDFNASIVLKESHYKNQNGTPYYAAPEIWFGKSTDSKCDIWSLGCCIYELMFLRVPFSAKESKELFSKITEGNIDQFVENHPYSEHLINMVLWTLTLDPNMRPSAKDILDSYPMRGMREILLNDIEYIDSYKPPKLKAPVFLPSDRSKLNRRILSKVDDSYKFTPSKPKYPTDCLEELSFRLPFKLPSINKKRFTRNKQNRSVLENDAKPNQNKAMINRSLDGTVTFKSLQERISSRKKDSKLKNSSIHRIWNRMDGFENKKHAPTGRERYQNDIPKTSPLVDPHSGINSSVPAKHSLILDPGISLERNPYRIRTDLILSGLKSRSGRRRRL</sequence>
<dbReference type="EC" id="2.7.11.1" evidence="1"/>
<accession>A0AAD1UD33</accession>
<keyword evidence="5" id="KW-0067">ATP-binding</keyword>
<dbReference type="SUPFAM" id="SSF56112">
    <property type="entry name" value="Protein kinase-like (PK-like)"/>
    <property type="match status" value="1"/>
</dbReference>
<reference evidence="8" key="1">
    <citation type="submission" date="2023-07" db="EMBL/GenBank/DDBJ databases">
        <authorList>
            <consortium name="AG Swart"/>
            <person name="Singh M."/>
            <person name="Singh A."/>
            <person name="Seah K."/>
            <person name="Emmerich C."/>
        </authorList>
    </citation>
    <scope>NUCLEOTIDE SEQUENCE</scope>
    <source>
        <strain evidence="8">DP1</strain>
    </source>
</reference>
<dbReference type="InterPro" id="IPR050660">
    <property type="entry name" value="NEK_Ser/Thr_kinase"/>
</dbReference>
<evidence type="ECO:0000256" key="1">
    <source>
        <dbReference type="ARBA" id="ARBA00012513"/>
    </source>
</evidence>
<dbReference type="Gene3D" id="1.10.510.10">
    <property type="entry name" value="Transferase(Phosphotransferase) domain 1"/>
    <property type="match status" value="1"/>
</dbReference>
<dbReference type="SMART" id="SM00220">
    <property type="entry name" value="S_TKc"/>
    <property type="match status" value="1"/>
</dbReference>
<dbReference type="PROSITE" id="PS00108">
    <property type="entry name" value="PROTEIN_KINASE_ST"/>
    <property type="match status" value="1"/>
</dbReference>
<feature type="compositionally biased region" description="Basic and acidic residues" evidence="6">
    <location>
        <begin position="332"/>
        <end position="345"/>
    </location>
</feature>
<evidence type="ECO:0000256" key="6">
    <source>
        <dbReference type="SAM" id="MobiDB-lite"/>
    </source>
</evidence>
<evidence type="ECO:0000256" key="5">
    <source>
        <dbReference type="ARBA" id="ARBA00022840"/>
    </source>
</evidence>
<dbReference type="PANTHER" id="PTHR43671:SF13">
    <property type="entry name" value="SERINE_THREONINE-PROTEIN KINASE NEK2"/>
    <property type="match status" value="1"/>
</dbReference>
<keyword evidence="9" id="KW-1185">Reference proteome</keyword>
<dbReference type="GO" id="GO:0004674">
    <property type="term" value="F:protein serine/threonine kinase activity"/>
    <property type="evidence" value="ECO:0007669"/>
    <property type="project" value="UniProtKB-EC"/>
</dbReference>
<keyword evidence="4" id="KW-0418">Kinase</keyword>
<name>A0AAD1UD33_EUPCR</name>
<evidence type="ECO:0000256" key="4">
    <source>
        <dbReference type="ARBA" id="ARBA00022777"/>
    </source>
</evidence>
<evidence type="ECO:0000313" key="9">
    <source>
        <dbReference type="Proteomes" id="UP001295684"/>
    </source>
</evidence>
<dbReference type="InterPro" id="IPR011009">
    <property type="entry name" value="Kinase-like_dom_sf"/>
</dbReference>
<evidence type="ECO:0000256" key="3">
    <source>
        <dbReference type="ARBA" id="ARBA00022741"/>
    </source>
</evidence>
<evidence type="ECO:0000256" key="2">
    <source>
        <dbReference type="ARBA" id="ARBA00022679"/>
    </source>
</evidence>
<proteinExistence type="predicted"/>
<dbReference type="EMBL" id="CAMPGE010005556">
    <property type="protein sequence ID" value="CAI2364406.1"/>
    <property type="molecule type" value="Genomic_DNA"/>
</dbReference>
<organism evidence="8 9">
    <name type="scientific">Euplotes crassus</name>
    <dbReference type="NCBI Taxonomy" id="5936"/>
    <lineage>
        <taxon>Eukaryota</taxon>
        <taxon>Sar</taxon>
        <taxon>Alveolata</taxon>
        <taxon>Ciliophora</taxon>
        <taxon>Intramacronucleata</taxon>
        <taxon>Spirotrichea</taxon>
        <taxon>Hypotrichia</taxon>
        <taxon>Euplotida</taxon>
        <taxon>Euplotidae</taxon>
        <taxon>Moneuplotes</taxon>
    </lineage>
</organism>
<feature type="domain" description="Protein kinase" evidence="7">
    <location>
        <begin position="1"/>
        <end position="188"/>
    </location>
</feature>
<gene>
    <name evidence="8" type="ORF">ECRASSUSDP1_LOCUS5749</name>
</gene>
<dbReference type="GO" id="GO:0005524">
    <property type="term" value="F:ATP binding"/>
    <property type="evidence" value="ECO:0007669"/>
    <property type="project" value="UniProtKB-KW"/>
</dbReference>
<dbReference type="PANTHER" id="PTHR43671">
    <property type="entry name" value="SERINE/THREONINE-PROTEIN KINASE NEK"/>
    <property type="match status" value="1"/>
</dbReference>
<dbReference type="AlphaFoldDB" id="A0AAD1UD33"/>
<dbReference type="PROSITE" id="PS50011">
    <property type="entry name" value="PROTEIN_KINASE_DOM"/>
    <property type="match status" value="1"/>
</dbReference>
<dbReference type="Pfam" id="PF00069">
    <property type="entry name" value="Pkinase"/>
    <property type="match status" value="1"/>
</dbReference>
<dbReference type="Proteomes" id="UP001295684">
    <property type="component" value="Unassembled WGS sequence"/>
</dbReference>
<feature type="region of interest" description="Disordered" evidence="6">
    <location>
        <begin position="332"/>
        <end position="360"/>
    </location>
</feature>
<keyword evidence="3" id="KW-0547">Nucleotide-binding</keyword>
<keyword evidence="2" id="KW-0808">Transferase</keyword>
<dbReference type="InterPro" id="IPR008271">
    <property type="entry name" value="Ser/Thr_kinase_AS"/>
</dbReference>
<comment type="caution">
    <text evidence="8">The sequence shown here is derived from an EMBL/GenBank/DDBJ whole genome shotgun (WGS) entry which is preliminary data.</text>
</comment>
<evidence type="ECO:0000313" key="8">
    <source>
        <dbReference type="EMBL" id="CAI2364406.1"/>
    </source>
</evidence>